<reference evidence="4" key="1">
    <citation type="submission" date="2021-05" db="EMBL/GenBank/DDBJ databases">
        <authorList>
            <person name="Pietrasiak N."/>
            <person name="Ward R."/>
            <person name="Stajich J.E."/>
            <person name="Kurbessoian T."/>
        </authorList>
    </citation>
    <scope>NUCLEOTIDE SEQUENCE</scope>
    <source>
        <strain evidence="4">CPER-KK1</strain>
    </source>
</reference>
<evidence type="ECO:0000313" key="5">
    <source>
        <dbReference type="Proteomes" id="UP000753908"/>
    </source>
</evidence>
<comment type="caution">
    <text evidence="4">The sequence shown here is derived from an EMBL/GenBank/DDBJ whole genome shotgun (WGS) entry which is preliminary data.</text>
</comment>
<sequence length="137" mass="14791">MSLNKSVPETLSSSLHEASPDYVGLVRFLVEPFLESPQLLSVDCERSNTKERVWIRVAFDVADKGRVFGRGGRNIQAIRTVIQAAAQAAGQSVHLDIYDSQGGESRRDAAPGGRGGAKRAPATRSSTPKPAPKFRSQ</sequence>
<dbReference type="GO" id="GO:0003723">
    <property type="term" value="F:RNA binding"/>
    <property type="evidence" value="ECO:0007669"/>
    <property type="project" value="UniProtKB-KW"/>
</dbReference>
<dbReference type="InterPro" id="IPR020627">
    <property type="entry name" value="KhpA"/>
</dbReference>
<dbReference type="CDD" id="cd22533">
    <property type="entry name" value="KH-II_YlqC-like"/>
    <property type="match status" value="1"/>
</dbReference>
<evidence type="ECO:0000256" key="1">
    <source>
        <dbReference type="ARBA" id="ARBA00022490"/>
    </source>
</evidence>
<keyword evidence="1" id="KW-0963">Cytoplasm</keyword>
<dbReference type="Pfam" id="PF13083">
    <property type="entry name" value="KH_KhpA-B"/>
    <property type="match status" value="1"/>
</dbReference>
<keyword evidence="2" id="KW-0694">RNA-binding</keyword>
<proteinExistence type="predicted"/>
<feature type="region of interest" description="Disordered" evidence="3">
    <location>
        <begin position="97"/>
        <end position="137"/>
    </location>
</feature>
<reference evidence="4" key="2">
    <citation type="journal article" date="2022" name="Microbiol. Resour. Announc.">
        <title>Metagenome Sequencing to Explore Phylogenomics of Terrestrial Cyanobacteria.</title>
        <authorList>
            <person name="Ward R.D."/>
            <person name="Stajich J.E."/>
            <person name="Johansen J.R."/>
            <person name="Huntemann M."/>
            <person name="Clum A."/>
            <person name="Foster B."/>
            <person name="Foster B."/>
            <person name="Roux S."/>
            <person name="Palaniappan K."/>
            <person name="Varghese N."/>
            <person name="Mukherjee S."/>
            <person name="Reddy T.B.K."/>
            <person name="Daum C."/>
            <person name="Copeland A."/>
            <person name="Chen I.A."/>
            <person name="Ivanova N.N."/>
            <person name="Kyrpides N.C."/>
            <person name="Shapiro N."/>
            <person name="Eloe-Fadrosh E.A."/>
            <person name="Pietrasiak N."/>
        </authorList>
    </citation>
    <scope>NUCLEOTIDE SEQUENCE</scope>
    <source>
        <strain evidence="4">CPER-KK1</strain>
    </source>
</reference>
<evidence type="ECO:0000313" key="4">
    <source>
        <dbReference type="EMBL" id="MBW4544831.1"/>
    </source>
</evidence>
<dbReference type="AlphaFoldDB" id="A0A951UAS4"/>
<name>A0A951UAS4_9CYAN</name>
<accession>A0A951UAS4</accession>
<evidence type="ECO:0000256" key="3">
    <source>
        <dbReference type="SAM" id="MobiDB-lite"/>
    </source>
</evidence>
<dbReference type="PANTHER" id="PTHR34654:SF1">
    <property type="entry name" value="RNA-BINDING PROTEIN KHPA"/>
    <property type="match status" value="1"/>
</dbReference>
<evidence type="ECO:0000256" key="2">
    <source>
        <dbReference type="ARBA" id="ARBA00022884"/>
    </source>
</evidence>
<dbReference type="Proteomes" id="UP000753908">
    <property type="component" value="Unassembled WGS sequence"/>
</dbReference>
<gene>
    <name evidence="4" type="ORF">KME25_10370</name>
</gene>
<protein>
    <submittedName>
        <fullName evidence="4">KH domain-containing protein</fullName>
    </submittedName>
</protein>
<dbReference type="PANTHER" id="PTHR34654">
    <property type="entry name" value="UPF0109 PROTEIN SCO5592"/>
    <property type="match status" value="1"/>
</dbReference>
<organism evidence="4 5">
    <name type="scientific">Symplocastrum torsivum CPER-KK1</name>
    <dbReference type="NCBI Taxonomy" id="450513"/>
    <lineage>
        <taxon>Bacteria</taxon>
        <taxon>Bacillati</taxon>
        <taxon>Cyanobacteriota</taxon>
        <taxon>Cyanophyceae</taxon>
        <taxon>Oscillatoriophycideae</taxon>
        <taxon>Oscillatoriales</taxon>
        <taxon>Microcoleaceae</taxon>
        <taxon>Symplocastrum</taxon>
    </lineage>
</organism>
<dbReference type="EMBL" id="JAHHIF010000011">
    <property type="protein sequence ID" value="MBW4544831.1"/>
    <property type="molecule type" value="Genomic_DNA"/>
</dbReference>